<accession>A0AAD9VHC3</accession>
<dbReference type="EMBL" id="JARQWQ010000001">
    <property type="protein sequence ID" value="KAK2573935.1"/>
    <property type="molecule type" value="Genomic_DNA"/>
</dbReference>
<organism evidence="1 2">
    <name type="scientific">Acropora cervicornis</name>
    <name type="common">Staghorn coral</name>
    <dbReference type="NCBI Taxonomy" id="6130"/>
    <lineage>
        <taxon>Eukaryota</taxon>
        <taxon>Metazoa</taxon>
        <taxon>Cnidaria</taxon>
        <taxon>Anthozoa</taxon>
        <taxon>Hexacorallia</taxon>
        <taxon>Scleractinia</taxon>
        <taxon>Astrocoeniina</taxon>
        <taxon>Acroporidae</taxon>
        <taxon>Acropora</taxon>
    </lineage>
</organism>
<sequence>MERNSSSLPSFETNHFFGTEIMRNLVIAAWNFNSRYFKSRLRRIVKALHYQTLQQAKTLRQLKQAYQLQEIKHEDGSTNQVHVPGRNDDESEFATIGLDTVQFFFIKE</sequence>
<evidence type="ECO:0000313" key="1">
    <source>
        <dbReference type="EMBL" id="KAK2573935.1"/>
    </source>
</evidence>
<comment type="caution">
    <text evidence="1">The sequence shown here is derived from an EMBL/GenBank/DDBJ whole genome shotgun (WGS) entry which is preliminary data.</text>
</comment>
<reference evidence="1" key="1">
    <citation type="journal article" date="2023" name="G3 (Bethesda)">
        <title>Whole genome assembly and annotation of the endangered Caribbean coral Acropora cervicornis.</title>
        <authorList>
            <person name="Selwyn J.D."/>
            <person name="Vollmer S.V."/>
        </authorList>
    </citation>
    <scope>NUCLEOTIDE SEQUENCE</scope>
    <source>
        <strain evidence="1">K2</strain>
    </source>
</reference>
<gene>
    <name evidence="1" type="ORF">P5673_000043</name>
</gene>
<keyword evidence="2" id="KW-1185">Reference proteome</keyword>
<proteinExistence type="predicted"/>
<evidence type="ECO:0000313" key="2">
    <source>
        <dbReference type="Proteomes" id="UP001249851"/>
    </source>
</evidence>
<protein>
    <submittedName>
        <fullName evidence="1">Uncharacterized protein</fullName>
    </submittedName>
</protein>
<name>A0AAD9VHC3_ACRCE</name>
<dbReference type="AlphaFoldDB" id="A0AAD9VHC3"/>
<reference evidence="1" key="2">
    <citation type="journal article" date="2023" name="Science">
        <title>Genomic signatures of disease resistance in endangered staghorn corals.</title>
        <authorList>
            <person name="Vollmer S.V."/>
            <person name="Selwyn J.D."/>
            <person name="Despard B.A."/>
            <person name="Roesel C.L."/>
        </authorList>
    </citation>
    <scope>NUCLEOTIDE SEQUENCE</scope>
    <source>
        <strain evidence="1">K2</strain>
    </source>
</reference>
<dbReference type="Proteomes" id="UP001249851">
    <property type="component" value="Unassembled WGS sequence"/>
</dbReference>